<accession>A0A8D8MR32</accession>
<organism evidence="1">
    <name type="scientific">Culex pipiens</name>
    <name type="common">House mosquito</name>
    <dbReference type="NCBI Taxonomy" id="7175"/>
    <lineage>
        <taxon>Eukaryota</taxon>
        <taxon>Metazoa</taxon>
        <taxon>Ecdysozoa</taxon>
        <taxon>Arthropoda</taxon>
        <taxon>Hexapoda</taxon>
        <taxon>Insecta</taxon>
        <taxon>Pterygota</taxon>
        <taxon>Neoptera</taxon>
        <taxon>Endopterygota</taxon>
        <taxon>Diptera</taxon>
        <taxon>Nematocera</taxon>
        <taxon>Culicoidea</taxon>
        <taxon>Culicidae</taxon>
        <taxon>Culicinae</taxon>
        <taxon>Culicini</taxon>
        <taxon>Culex</taxon>
        <taxon>Culex</taxon>
    </lineage>
</organism>
<dbReference type="EMBL" id="HBUE01216884">
    <property type="protein sequence ID" value="CAG6537419.1"/>
    <property type="molecule type" value="Transcribed_RNA"/>
</dbReference>
<evidence type="ECO:0000313" key="1">
    <source>
        <dbReference type="EMBL" id="CAG6537413.1"/>
    </source>
</evidence>
<dbReference type="EMBL" id="HBUE01323438">
    <property type="protein sequence ID" value="CAG6589429.1"/>
    <property type="molecule type" value="Transcribed_RNA"/>
</dbReference>
<sequence>MVELGSVRVPVHGRALEAVGRVGGWVHYGDLDVRVDRVAAGTLEILAANDVNVQSVGVRFQVQRKIQRSLDDGDAPRAARGGGGSDRAALLQRVFAERWREGEALARLVERNRLHAGWGGGSLQVDRADAWGHLVLRRFGGGDVGVDDDGEFGWGLQLCQLLQLGLAVGDGFGGFRAGDAVGEG</sequence>
<dbReference type="EMBL" id="HBUE01216880">
    <property type="protein sequence ID" value="CAG6537413.1"/>
    <property type="molecule type" value="Transcribed_RNA"/>
</dbReference>
<protein>
    <submittedName>
        <fullName evidence="1">(northern house mosquito) hypothetical protein</fullName>
    </submittedName>
</protein>
<proteinExistence type="predicted"/>
<dbReference type="AlphaFoldDB" id="A0A8D8MR32"/>
<dbReference type="EMBL" id="HBUE01132758">
    <property type="protein sequence ID" value="CAG6497270.1"/>
    <property type="molecule type" value="Transcribed_RNA"/>
</dbReference>
<reference evidence="1" key="1">
    <citation type="submission" date="2021-05" db="EMBL/GenBank/DDBJ databases">
        <authorList>
            <person name="Alioto T."/>
            <person name="Alioto T."/>
            <person name="Gomez Garrido J."/>
        </authorList>
    </citation>
    <scope>NUCLEOTIDE SEQUENCE</scope>
</reference>
<name>A0A8D8MR32_CULPI</name>
<dbReference type="EMBL" id="HBUE01323434">
    <property type="protein sequence ID" value="CAG6589423.1"/>
    <property type="molecule type" value="Transcribed_RNA"/>
</dbReference>